<evidence type="ECO:0000313" key="2">
    <source>
        <dbReference type="EMBL" id="SHG27804.1"/>
    </source>
</evidence>
<dbReference type="InterPro" id="IPR011322">
    <property type="entry name" value="N-reg_PII-like_a/b"/>
</dbReference>
<dbReference type="InterPro" id="IPR004323">
    <property type="entry name" value="Ion_tolerance_CutA"/>
</dbReference>
<dbReference type="GO" id="GO:0005507">
    <property type="term" value="F:copper ion binding"/>
    <property type="evidence" value="ECO:0007669"/>
    <property type="project" value="TreeGrafter"/>
</dbReference>
<keyword evidence="3" id="KW-1185">Reference proteome</keyword>
<evidence type="ECO:0000256" key="1">
    <source>
        <dbReference type="ARBA" id="ARBA00010169"/>
    </source>
</evidence>
<dbReference type="RefSeq" id="WP_073067432.1">
    <property type="nucleotide sequence ID" value="NZ_FQUS01000023.1"/>
</dbReference>
<dbReference type="PANTHER" id="PTHR23419">
    <property type="entry name" value="DIVALENT CATION TOLERANCE CUTA-RELATED"/>
    <property type="match status" value="1"/>
</dbReference>
<evidence type="ECO:0000313" key="3">
    <source>
        <dbReference type="Proteomes" id="UP000184041"/>
    </source>
</evidence>
<dbReference type="EMBL" id="FQUS01000023">
    <property type="protein sequence ID" value="SHG27804.1"/>
    <property type="molecule type" value="Genomic_DNA"/>
</dbReference>
<dbReference type="Proteomes" id="UP000184041">
    <property type="component" value="Unassembled WGS sequence"/>
</dbReference>
<reference evidence="2 3" key="1">
    <citation type="submission" date="2016-11" db="EMBL/GenBank/DDBJ databases">
        <authorList>
            <person name="Jaros S."/>
            <person name="Januszkiewicz K."/>
            <person name="Wedrychowicz H."/>
        </authorList>
    </citation>
    <scope>NUCLEOTIDE SEQUENCE [LARGE SCALE GENOMIC DNA]</scope>
    <source>
        <strain evidence="2 3">DSM 21986</strain>
    </source>
</reference>
<dbReference type="PANTHER" id="PTHR23419:SF8">
    <property type="entry name" value="FI09726P"/>
    <property type="match status" value="1"/>
</dbReference>
<organism evidence="2 3">
    <name type="scientific">Fodinibius roseus</name>
    <dbReference type="NCBI Taxonomy" id="1194090"/>
    <lineage>
        <taxon>Bacteria</taxon>
        <taxon>Pseudomonadati</taxon>
        <taxon>Balneolota</taxon>
        <taxon>Balneolia</taxon>
        <taxon>Balneolales</taxon>
        <taxon>Balneolaceae</taxon>
        <taxon>Fodinibius</taxon>
    </lineage>
</organism>
<comment type="similarity">
    <text evidence="1">Belongs to the CutA family.</text>
</comment>
<protein>
    <submittedName>
        <fullName evidence="2">Divalent cation tolerance protein</fullName>
    </submittedName>
</protein>
<dbReference type="GO" id="GO:0010038">
    <property type="term" value="P:response to metal ion"/>
    <property type="evidence" value="ECO:0007669"/>
    <property type="project" value="InterPro"/>
</dbReference>
<proteinExistence type="inferred from homology"/>
<dbReference type="Pfam" id="PF03091">
    <property type="entry name" value="CutA1"/>
    <property type="match status" value="1"/>
</dbReference>
<accession>A0A1M5IHH0</accession>
<dbReference type="SUPFAM" id="SSF54913">
    <property type="entry name" value="GlnB-like"/>
    <property type="match status" value="1"/>
</dbReference>
<dbReference type="Gene3D" id="3.30.70.120">
    <property type="match status" value="1"/>
</dbReference>
<sequence>MFFNLRLVYITTGSKQEAKAIGRSLVEEKLAACVNIVDGMESIYQWEGEIVEDQETILIAKTPYHNVKELTERVKELHSYDCPCVISLQLTEQEGNEEYQHWLIKSSKKQQIDYEIEDI</sequence>
<dbReference type="InterPro" id="IPR015867">
    <property type="entry name" value="N-reg_PII/ATP_PRibTrfase_C"/>
</dbReference>
<dbReference type="AlphaFoldDB" id="A0A1M5IHH0"/>
<name>A0A1M5IHH0_9BACT</name>
<gene>
    <name evidence="2" type="ORF">SAMN05443144_12351</name>
</gene>
<dbReference type="OrthoDB" id="37622at2"/>